<dbReference type="Pfam" id="PF16656">
    <property type="entry name" value="Pur_ac_phosph_N"/>
    <property type="match status" value="1"/>
</dbReference>
<dbReference type="InterPro" id="IPR008963">
    <property type="entry name" value="Purple_acid_Pase-like_N"/>
</dbReference>
<dbReference type="InterPro" id="IPR003961">
    <property type="entry name" value="FN3_dom"/>
</dbReference>
<dbReference type="Gene3D" id="1.10.101.10">
    <property type="entry name" value="PGBD-like superfamily/PGBD"/>
    <property type="match status" value="1"/>
</dbReference>
<feature type="domain" description="Fibronectin type-III" evidence="2">
    <location>
        <begin position="213"/>
        <end position="308"/>
    </location>
</feature>
<dbReference type="AlphaFoldDB" id="A0A1G2DCT1"/>
<dbReference type="InterPro" id="IPR036365">
    <property type="entry name" value="PGBD-like_sf"/>
</dbReference>
<dbReference type="Gene3D" id="2.60.40.380">
    <property type="entry name" value="Purple acid phosphatase-like, N-terminal"/>
    <property type="match status" value="2"/>
</dbReference>
<dbReference type="InterPro" id="IPR015914">
    <property type="entry name" value="PAPs_N"/>
</dbReference>
<dbReference type="Pfam" id="PF01471">
    <property type="entry name" value="PG_binding_1"/>
    <property type="match status" value="1"/>
</dbReference>
<reference evidence="3 4" key="1">
    <citation type="journal article" date="2016" name="Nat. Commun.">
        <title>Thousands of microbial genomes shed light on interconnected biogeochemical processes in an aquifer system.</title>
        <authorList>
            <person name="Anantharaman K."/>
            <person name="Brown C.T."/>
            <person name="Hug L.A."/>
            <person name="Sharon I."/>
            <person name="Castelle C.J."/>
            <person name="Probst A.J."/>
            <person name="Thomas B.C."/>
            <person name="Singh A."/>
            <person name="Wilkins M.J."/>
            <person name="Karaoz U."/>
            <person name="Brodie E.L."/>
            <person name="Williams K.H."/>
            <person name="Hubbard S.S."/>
            <person name="Banfield J.F."/>
        </authorList>
    </citation>
    <scope>NUCLEOTIDE SEQUENCE [LARGE SCALE GENOMIC DNA]</scope>
</reference>
<name>A0A1G2DCT1_9BACT</name>
<evidence type="ECO:0000313" key="4">
    <source>
        <dbReference type="Proteomes" id="UP000178636"/>
    </source>
</evidence>
<dbReference type="CDD" id="cd00063">
    <property type="entry name" value="FN3"/>
    <property type="match status" value="1"/>
</dbReference>
<organism evidence="3 4">
    <name type="scientific">Candidatus Lloydbacteria bacterium RIFCSPHIGHO2_02_FULL_54_17</name>
    <dbReference type="NCBI Taxonomy" id="1798664"/>
    <lineage>
        <taxon>Bacteria</taxon>
        <taxon>Candidatus Lloydiibacteriota</taxon>
    </lineage>
</organism>
<dbReference type="InterPro" id="IPR002477">
    <property type="entry name" value="Peptidoglycan-bd-like"/>
</dbReference>
<dbReference type="SUPFAM" id="SSF47090">
    <property type="entry name" value="PGBD-like"/>
    <property type="match status" value="1"/>
</dbReference>
<dbReference type="Proteomes" id="UP000178636">
    <property type="component" value="Unassembled WGS sequence"/>
</dbReference>
<evidence type="ECO:0000313" key="3">
    <source>
        <dbReference type="EMBL" id="OGZ10690.1"/>
    </source>
</evidence>
<dbReference type="SUPFAM" id="SSF49363">
    <property type="entry name" value="Purple acid phosphatase, N-terminal domain"/>
    <property type="match status" value="2"/>
</dbReference>
<keyword evidence="1" id="KW-0175">Coiled coil</keyword>
<dbReference type="InterPro" id="IPR036366">
    <property type="entry name" value="PGBDSf"/>
</dbReference>
<dbReference type="SMART" id="SM00060">
    <property type="entry name" value="FN3"/>
    <property type="match status" value="2"/>
</dbReference>
<evidence type="ECO:0000259" key="2">
    <source>
        <dbReference type="PROSITE" id="PS50853"/>
    </source>
</evidence>
<evidence type="ECO:0000256" key="1">
    <source>
        <dbReference type="SAM" id="Coils"/>
    </source>
</evidence>
<sequence>MSIVLFAAGPALASAQTTTASTSATVTALLAQLQALQAQLETLKAAQQKVNETAQGLQGTFALIKELRQGMTSDDVAALQALLAADPSIYPEGLISGYYGHLTATAVKRFQKKYGIEQVGNVGPKTLKKMNEFMKEHPVALEGEDNGKGKKRPCAIVPPGHLIAAGWLKKHDGVRPIVPPCQTLPSGIVKKLGTTTPPVATTTPPAPDTTAPSITAVSTTNLTATGATVIWATNESSGSTVYYSLVSPVPTSGTTTSVGNTALVTSHSMALTGLTASTTYYYVVSSADAAGNTAMSSEGSFATAALPPSDTTAPALTAVTSTSIASTTATITWTTDESSMGKVYYSTTDPVPAIGTALMAEHTTFMTSHYVDLSGLTASSTYYYIVNSTDASGNTATSTQNSFLTLVP</sequence>
<protein>
    <recommendedName>
        <fullName evidence="2">Fibronectin type-III domain-containing protein</fullName>
    </recommendedName>
</protein>
<comment type="caution">
    <text evidence="3">The sequence shown here is derived from an EMBL/GenBank/DDBJ whole genome shotgun (WGS) entry which is preliminary data.</text>
</comment>
<gene>
    <name evidence="3" type="ORF">A3C93_01935</name>
</gene>
<dbReference type="GO" id="GO:0046872">
    <property type="term" value="F:metal ion binding"/>
    <property type="evidence" value="ECO:0007669"/>
    <property type="project" value="InterPro"/>
</dbReference>
<dbReference type="GO" id="GO:0003993">
    <property type="term" value="F:acid phosphatase activity"/>
    <property type="evidence" value="ECO:0007669"/>
    <property type="project" value="InterPro"/>
</dbReference>
<dbReference type="EMBL" id="MHLO01000048">
    <property type="protein sequence ID" value="OGZ10690.1"/>
    <property type="molecule type" value="Genomic_DNA"/>
</dbReference>
<proteinExistence type="predicted"/>
<dbReference type="STRING" id="1798664.A3C93_01935"/>
<accession>A0A1G2DCT1</accession>
<feature type="coiled-coil region" evidence="1">
    <location>
        <begin position="26"/>
        <end position="53"/>
    </location>
</feature>
<dbReference type="PROSITE" id="PS50853">
    <property type="entry name" value="FN3"/>
    <property type="match status" value="1"/>
</dbReference>